<evidence type="ECO:0000256" key="3">
    <source>
        <dbReference type="ARBA" id="ARBA00022801"/>
    </source>
</evidence>
<gene>
    <name evidence="7" type="ORF">DPMN_053327</name>
</gene>
<dbReference type="PANTHER" id="PTHR32341:SF10">
    <property type="entry name" value="INTERFERON-INDUCIBLE GTPASE 5"/>
    <property type="match status" value="1"/>
</dbReference>
<evidence type="ECO:0000256" key="2">
    <source>
        <dbReference type="ARBA" id="ARBA00022741"/>
    </source>
</evidence>
<dbReference type="SUPFAM" id="SSF52540">
    <property type="entry name" value="P-loop containing nucleoside triphosphate hydrolases"/>
    <property type="match status" value="1"/>
</dbReference>
<keyword evidence="5" id="KW-0472">Membrane</keyword>
<dbReference type="InterPro" id="IPR007743">
    <property type="entry name" value="Immunity-related_GTPase-like"/>
</dbReference>
<keyword evidence="8" id="KW-1185">Reference proteome</keyword>
<dbReference type="FunFam" id="3.40.50.300:FF:000541">
    <property type="entry name" value="Immunity related GTPase M"/>
    <property type="match status" value="1"/>
</dbReference>
<evidence type="ECO:0000256" key="1">
    <source>
        <dbReference type="ARBA" id="ARBA00005429"/>
    </source>
</evidence>
<comment type="similarity">
    <text evidence="1">Belongs to the TRAFAC class dynamin-like GTPase superfamily. IRG family.</text>
</comment>
<keyword evidence="5" id="KW-1133">Transmembrane helix</keyword>
<dbReference type="PANTHER" id="PTHR32341">
    <property type="entry name" value="INTERFERON-INDUCIBLE GTPASE"/>
    <property type="match status" value="1"/>
</dbReference>
<evidence type="ECO:0000259" key="6">
    <source>
        <dbReference type="PROSITE" id="PS51716"/>
    </source>
</evidence>
<organism evidence="7 8">
    <name type="scientific">Dreissena polymorpha</name>
    <name type="common">Zebra mussel</name>
    <name type="synonym">Mytilus polymorpha</name>
    <dbReference type="NCBI Taxonomy" id="45954"/>
    <lineage>
        <taxon>Eukaryota</taxon>
        <taxon>Metazoa</taxon>
        <taxon>Spiralia</taxon>
        <taxon>Lophotrochozoa</taxon>
        <taxon>Mollusca</taxon>
        <taxon>Bivalvia</taxon>
        <taxon>Autobranchia</taxon>
        <taxon>Heteroconchia</taxon>
        <taxon>Euheterodonta</taxon>
        <taxon>Imparidentia</taxon>
        <taxon>Neoheterodontei</taxon>
        <taxon>Myida</taxon>
        <taxon>Dreissenoidea</taxon>
        <taxon>Dreissenidae</taxon>
        <taxon>Dreissena</taxon>
    </lineage>
</organism>
<dbReference type="InterPro" id="IPR027417">
    <property type="entry name" value="P-loop_NTPase"/>
</dbReference>
<dbReference type="AlphaFoldDB" id="A0A9D4HS30"/>
<dbReference type="GO" id="GO:0016787">
    <property type="term" value="F:hydrolase activity"/>
    <property type="evidence" value="ECO:0007669"/>
    <property type="project" value="UniProtKB-KW"/>
</dbReference>
<feature type="transmembrane region" description="Helical" evidence="5">
    <location>
        <begin position="392"/>
        <end position="411"/>
    </location>
</feature>
<dbReference type="GO" id="GO:0005525">
    <property type="term" value="F:GTP binding"/>
    <property type="evidence" value="ECO:0007669"/>
    <property type="project" value="UniProtKB-KW"/>
</dbReference>
<dbReference type="InterPro" id="IPR030385">
    <property type="entry name" value="G_IRG_dom"/>
</dbReference>
<dbReference type="Proteomes" id="UP000828390">
    <property type="component" value="Unassembled WGS sequence"/>
</dbReference>
<evidence type="ECO:0000313" key="8">
    <source>
        <dbReference type="Proteomes" id="UP000828390"/>
    </source>
</evidence>
<comment type="caution">
    <text evidence="7">The sequence shown here is derived from an EMBL/GenBank/DDBJ whole genome shotgun (WGS) entry which is preliminary data.</text>
</comment>
<name>A0A9D4HS30_DREPO</name>
<accession>A0A9D4HS30</accession>
<keyword evidence="3" id="KW-0378">Hydrolase</keyword>
<keyword evidence="2" id="KW-0547">Nucleotide-binding</keyword>
<dbReference type="PROSITE" id="PS51716">
    <property type="entry name" value="G_IRG"/>
    <property type="match status" value="1"/>
</dbReference>
<dbReference type="Pfam" id="PF05049">
    <property type="entry name" value="IIGP"/>
    <property type="match status" value="1"/>
</dbReference>
<feature type="domain" description="IRG-type G" evidence="6">
    <location>
        <begin position="94"/>
        <end position="276"/>
    </location>
</feature>
<dbReference type="GO" id="GO:0016020">
    <property type="term" value="C:membrane"/>
    <property type="evidence" value="ECO:0007669"/>
    <property type="project" value="InterPro"/>
</dbReference>
<evidence type="ECO:0000256" key="4">
    <source>
        <dbReference type="ARBA" id="ARBA00023134"/>
    </source>
</evidence>
<sequence length="419" mass="48060">MYQPAKRDDVFSVEQPAMLTRADGRACRTTEDTEGNDATRYDAGTSLDFNDISDLTADEDELKSFILDFNQSSPSKRRDLIRRTRDDLARWETETLNIAVTGNAGVGKSSFINAIRDVKPNEDGWARVDVVEGTMHPTQYNHPVFPNIFLWDLPGVGTERFRRDTYMDQVEFERYDFYIIVCAGRFTENDLWLAETIRQKEKTFFFVRTKVQQDIDNARRVYSGPPVFDENFVLRKIRWNCLDSLPTSRRGEVFLIDNYEPHLYDFGKLAMAIIHHSPPEKRQVATFGTCLLTEDVIKAKEEELNKRILKTALMVAVTDVSPIDVFGISSTDEYLLTEAHFYREQFQLTDAHLEKYAADEGKTKQEFSTILSQSAKIPMFIEMLCPSKIKDIVLPVVTTLASGAVSFGIAMKREKNKFN</sequence>
<keyword evidence="5" id="KW-0812">Transmembrane</keyword>
<dbReference type="Gene3D" id="3.40.50.300">
    <property type="entry name" value="P-loop containing nucleotide triphosphate hydrolases"/>
    <property type="match status" value="1"/>
</dbReference>
<dbReference type="EMBL" id="JAIWYP010000012">
    <property type="protein sequence ID" value="KAH3727393.1"/>
    <property type="molecule type" value="Genomic_DNA"/>
</dbReference>
<dbReference type="InterPro" id="IPR051515">
    <property type="entry name" value="IRG"/>
</dbReference>
<keyword evidence="4" id="KW-0342">GTP-binding</keyword>
<evidence type="ECO:0000256" key="5">
    <source>
        <dbReference type="SAM" id="Phobius"/>
    </source>
</evidence>
<reference evidence="7" key="1">
    <citation type="journal article" date="2019" name="bioRxiv">
        <title>The Genome of the Zebra Mussel, Dreissena polymorpha: A Resource for Invasive Species Research.</title>
        <authorList>
            <person name="McCartney M.A."/>
            <person name="Auch B."/>
            <person name="Kono T."/>
            <person name="Mallez S."/>
            <person name="Zhang Y."/>
            <person name="Obille A."/>
            <person name="Becker A."/>
            <person name="Abrahante J.E."/>
            <person name="Garbe J."/>
            <person name="Badalamenti J.P."/>
            <person name="Herman A."/>
            <person name="Mangelson H."/>
            <person name="Liachko I."/>
            <person name="Sullivan S."/>
            <person name="Sone E.D."/>
            <person name="Koren S."/>
            <person name="Silverstein K.A.T."/>
            <person name="Beckman K.B."/>
            <person name="Gohl D.M."/>
        </authorList>
    </citation>
    <scope>NUCLEOTIDE SEQUENCE</scope>
    <source>
        <strain evidence="7">Duluth1</strain>
        <tissue evidence="7">Whole animal</tissue>
    </source>
</reference>
<evidence type="ECO:0000313" key="7">
    <source>
        <dbReference type="EMBL" id="KAH3727393.1"/>
    </source>
</evidence>
<protein>
    <recommendedName>
        <fullName evidence="6">IRG-type G domain-containing protein</fullName>
    </recommendedName>
</protein>
<proteinExistence type="inferred from homology"/>
<reference evidence="7" key="2">
    <citation type="submission" date="2020-11" db="EMBL/GenBank/DDBJ databases">
        <authorList>
            <person name="McCartney M.A."/>
            <person name="Auch B."/>
            <person name="Kono T."/>
            <person name="Mallez S."/>
            <person name="Becker A."/>
            <person name="Gohl D.M."/>
            <person name="Silverstein K.A.T."/>
            <person name="Koren S."/>
            <person name="Bechman K.B."/>
            <person name="Herman A."/>
            <person name="Abrahante J.E."/>
            <person name="Garbe J."/>
        </authorList>
    </citation>
    <scope>NUCLEOTIDE SEQUENCE</scope>
    <source>
        <strain evidence="7">Duluth1</strain>
        <tissue evidence="7">Whole animal</tissue>
    </source>
</reference>